<name>A0ABQ4ZEG4_9ASTR</name>
<evidence type="ECO:0000313" key="1">
    <source>
        <dbReference type="EMBL" id="GJS87661.1"/>
    </source>
</evidence>
<reference evidence="1" key="2">
    <citation type="submission" date="2022-01" db="EMBL/GenBank/DDBJ databases">
        <authorList>
            <person name="Yamashiro T."/>
            <person name="Shiraishi A."/>
            <person name="Satake H."/>
            <person name="Nakayama K."/>
        </authorList>
    </citation>
    <scope>NUCLEOTIDE SEQUENCE</scope>
</reference>
<dbReference type="Proteomes" id="UP001151760">
    <property type="component" value="Unassembled WGS sequence"/>
</dbReference>
<sequence length="76" mass="8503">MYTMAEHVIAAGADNRRLMLEKSQYDSWQSCMLLYIQAFLRSSAKLNLSSSSNLLPSCALVKKNMISEFAEALTPL</sequence>
<evidence type="ECO:0000313" key="2">
    <source>
        <dbReference type="Proteomes" id="UP001151760"/>
    </source>
</evidence>
<gene>
    <name evidence="1" type="ORF">Tco_0770297</name>
</gene>
<proteinExistence type="predicted"/>
<protein>
    <submittedName>
        <fullName evidence="1">Uncharacterized protein</fullName>
    </submittedName>
</protein>
<accession>A0ABQ4ZEG4</accession>
<comment type="caution">
    <text evidence="1">The sequence shown here is derived from an EMBL/GenBank/DDBJ whole genome shotgun (WGS) entry which is preliminary data.</text>
</comment>
<organism evidence="1 2">
    <name type="scientific">Tanacetum coccineum</name>
    <dbReference type="NCBI Taxonomy" id="301880"/>
    <lineage>
        <taxon>Eukaryota</taxon>
        <taxon>Viridiplantae</taxon>
        <taxon>Streptophyta</taxon>
        <taxon>Embryophyta</taxon>
        <taxon>Tracheophyta</taxon>
        <taxon>Spermatophyta</taxon>
        <taxon>Magnoliopsida</taxon>
        <taxon>eudicotyledons</taxon>
        <taxon>Gunneridae</taxon>
        <taxon>Pentapetalae</taxon>
        <taxon>asterids</taxon>
        <taxon>campanulids</taxon>
        <taxon>Asterales</taxon>
        <taxon>Asteraceae</taxon>
        <taxon>Asteroideae</taxon>
        <taxon>Anthemideae</taxon>
        <taxon>Anthemidinae</taxon>
        <taxon>Tanacetum</taxon>
    </lineage>
</organism>
<reference evidence="1" key="1">
    <citation type="journal article" date="2022" name="Int. J. Mol. Sci.">
        <title>Draft Genome of Tanacetum Coccineum: Genomic Comparison of Closely Related Tanacetum-Family Plants.</title>
        <authorList>
            <person name="Yamashiro T."/>
            <person name="Shiraishi A."/>
            <person name="Nakayama K."/>
            <person name="Satake H."/>
        </authorList>
    </citation>
    <scope>NUCLEOTIDE SEQUENCE</scope>
</reference>
<keyword evidence="2" id="KW-1185">Reference proteome</keyword>
<dbReference type="EMBL" id="BQNB010011216">
    <property type="protein sequence ID" value="GJS87661.1"/>
    <property type="molecule type" value="Genomic_DNA"/>
</dbReference>